<feature type="active site" description="Proton donor" evidence="6">
    <location>
        <position position="382"/>
    </location>
</feature>
<sequence>MTSPSGPPGAPPSEPVPQGRPRTAAAITAVALFAGLALVLGLTTPWSPLPGEPPGGPVPVDPALDFSSAEIARSQAFDAAITPPAYAGLLTGLVVVLALGLTPLGARLIDLVTRPVGRRRATVLRVGLAAMVLTAVLRLAGLPFDLWAETVLRRHGLSVQTWPAWAADQFRSLVLTWVIWVLALALLYPLVRRFPRYWWTGAAAGGFALVVTVSFAYPVVVEPVFNSFTSMPAGQLRTDLLKLAERDGVPVQDVLVADASRRTTALNAYVSGFGSTRRIVVYDTLLESSPPARVESIVAHELGHAERQDVLYGTLTGALGVAGAVCLLYLLLTSPRLLRRSAAGSPGDPRSVALLIALVSVLTQLGGPAQTLVSRRIEARADVHALELTRDPATFAAMQRELSVRNLSDLAPGRLEYLLWSTHPSGPERLALARTWARLRGVPEPDPLYRR</sequence>
<evidence type="ECO:0000256" key="3">
    <source>
        <dbReference type="ARBA" id="ARBA00022801"/>
    </source>
</evidence>
<evidence type="ECO:0000256" key="4">
    <source>
        <dbReference type="ARBA" id="ARBA00022833"/>
    </source>
</evidence>
<protein>
    <submittedName>
        <fullName evidence="12">M48 family peptidase</fullName>
    </submittedName>
</protein>
<dbReference type="EMBL" id="QLYX01000010">
    <property type="protein sequence ID" value="RAY13128.1"/>
    <property type="molecule type" value="Genomic_DNA"/>
</dbReference>
<dbReference type="CDD" id="cd07343">
    <property type="entry name" value="M48A_Zmpste24p_like"/>
    <property type="match status" value="1"/>
</dbReference>
<dbReference type="PANTHER" id="PTHR10120">
    <property type="entry name" value="CAAX PRENYL PROTEASE 1"/>
    <property type="match status" value="1"/>
</dbReference>
<dbReference type="Pfam" id="PF01435">
    <property type="entry name" value="Peptidase_M48"/>
    <property type="match status" value="1"/>
</dbReference>
<dbReference type="OrthoDB" id="9781930at2"/>
<feature type="transmembrane region" description="Helical" evidence="9">
    <location>
        <begin position="197"/>
        <end position="220"/>
    </location>
</feature>
<keyword evidence="13" id="KW-1185">Reference proteome</keyword>
<feature type="binding site" evidence="7">
    <location>
        <position position="304"/>
    </location>
    <ligand>
        <name>Zn(2+)</name>
        <dbReference type="ChEBI" id="CHEBI:29105"/>
        <note>catalytic</note>
    </ligand>
</feature>
<dbReference type="GO" id="GO:0071586">
    <property type="term" value="P:CAAX-box protein processing"/>
    <property type="evidence" value="ECO:0007669"/>
    <property type="project" value="InterPro"/>
</dbReference>
<evidence type="ECO:0000259" key="11">
    <source>
        <dbReference type="Pfam" id="PF16491"/>
    </source>
</evidence>
<dbReference type="Proteomes" id="UP000251891">
    <property type="component" value="Unassembled WGS sequence"/>
</dbReference>
<keyword evidence="1" id="KW-0645">Protease</keyword>
<comment type="caution">
    <text evidence="12">The sequence shown here is derived from an EMBL/GenBank/DDBJ whole genome shotgun (WGS) entry which is preliminary data.</text>
</comment>
<evidence type="ECO:0000256" key="2">
    <source>
        <dbReference type="ARBA" id="ARBA00022723"/>
    </source>
</evidence>
<feature type="domain" description="Peptidase M48" evidence="10">
    <location>
        <begin position="233"/>
        <end position="436"/>
    </location>
</feature>
<feature type="domain" description="CAAX prenyl protease 1 N-terminal" evidence="11">
    <location>
        <begin position="92"/>
        <end position="226"/>
    </location>
</feature>
<keyword evidence="5" id="KW-0482">Metalloprotease</keyword>
<keyword evidence="2 7" id="KW-0479">Metal-binding</keyword>
<feature type="binding site" evidence="7">
    <location>
        <position position="300"/>
    </location>
    <ligand>
        <name>Zn(2+)</name>
        <dbReference type="ChEBI" id="CHEBI:29105"/>
        <note>catalytic</note>
    </ligand>
</feature>
<accession>A0A365H268</accession>
<feature type="active site" evidence="6">
    <location>
        <position position="301"/>
    </location>
</feature>
<feature type="transmembrane region" description="Helical" evidence="9">
    <location>
        <begin position="24"/>
        <end position="43"/>
    </location>
</feature>
<dbReference type="RefSeq" id="WP_111869822.1">
    <property type="nucleotide sequence ID" value="NZ_QLYX01000010.1"/>
</dbReference>
<dbReference type="InterPro" id="IPR001915">
    <property type="entry name" value="Peptidase_M48"/>
</dbReference>
<evidence type="ECO:0000256" key="6">
    <source>
        <dbReference type="PIRSR" id="PIRSR627057-1"/>
    </source>
</evidence>
<dbReference type="InterPro" id="IPR032456">
    <property type="entry name" value="Peptidase_M48_N"/>
</dbReference>
<dbReference type="AlphaFoldDB" id="A0A365H268"/>
<comment type="cofactor">
    <cofactor evidence="7">
        <name>Zn(2+)</name>
        <dbReference type="ChEBI" id="CHEBI:29105"/>
    </cofactor>
    <text evidence="7">Binds 1 zinc ion per subunit.</text>
</comment>
<gene>
    <name evidence="12" type="ORF">DPM19_21800</name>
</gene>
<proteinExistence type="predicted"/>
<keyword evidence="9" id="KW-1133">Transmembrane helix</keyword>
<feature type="transmembrane region" description="Helical" evidence="9">
    <location>
        <begin position="170"/>
        <end position="190"/>
    </location>
</feature>
<dbReference type="Gene3D" id="3.30.2010.10">
    <property type="entry name" value="Metalloproteases ('zincins'), catalytic domain"/>
    <property type="match status" value="1"/>
</dbReference>
<name>A0A365H268_9ACTN</name>
<keyword evidence="9" id="KW-0812">Transmembrane</keyword>
<feature type="binding site" evidence="7">
    <location>
        <position position="378"/>
    </location>
    <ligand>
        <name>Zn(2+)</name>
        <dbReference type="ChEBI" id="CHEBI:29105"/>
        <note>catalytic</note>
    </ligand>
</feature>
<dbReference type="GO" id="GO:0004222">
    <property type="term" value="F:metalloendopeptidase activity"/>
    <property type="evidence" value="ECO:0007669"/>
    <property type="project" value="InterPro"/>
</dbReference>
<feature type="compositionally biased region" description="Pro residues" evidence="8">
    <location>
        <begin position="1"/>
        <end position="15"/>
    </location>
</feature>
<feature type="transmembrane region" description="Helical" evidence="9">
    <location>
        <begin position="121"/>
        <end position="140"/>
    </location>
</feature>
<feature type="transmembrane region" description="Helical" evidence="9">
    <location>
        <begin position="85"/>
        <end position="109"/>
    </location>
</feature>
<evidence type="ECO:0000256" key="8">
    <source>
        <dbReference type="SAM" id="MobiDB-lite"/>
    </source>
</evidence>
<feature type="transmembrane region" description="Helical" evidence="9">
    <location>
        <begin position="310"/>
        <end position="332"/>
    </location>
</feature>
<feature type="region of interest" description="Disordered" evidence="8">
    <location>
        <begin position="1"/>
        <end position="20"/>
    </location>
</feature>
<organism evidence="12 13">
    <name type="scientific">Actinomadura craniellae</name>
    <dbReference type="NCBI Taxonomy" id="2231787"/>
    <lineage>
        <taxon>Bacteria</taxon>
        <taxon>Bacillati</taxon>
        <taxon>Actinomycetota</taxon>
        <taxon>Actinomycetes</taxon>
        <taxon>Streptosporangiales</taxon>
        <taxon>Thermomonosporaceae</taxon>
        <taxon>Actinomadura</taxon>
    </lineage>
</organism>
<keyword evidence="9" id="KW-0472">Membrane</keyword>
<evidence type="ECO:0000256" key="5">
    <source>
        <dbReference type="ARBA" id="ARBA00023049"/>
    </source>
</evidence>
<reference evidence="12 13" key="1">
    <citation type="submission" date="2018-06" db="EMBL/GenBank/DDBJ databases">
        <title>Actinomadura craniellae sp. nov. isolated from marine sponge Craniella sp.</title>
        <authorList>
            <person name="Li L."/>
            <person name="Xu Q.H."/>
            <person name="Lin H.W."/>
            <person name="Lu Y.H."/>
        </authorList>
    </citation>
    <scope>NUCLEOTIDE SEQUENCE [LARGE SCALE GENOMIC DNA]</scope>
    <source>
        <strain evidence="12 13">LHW63021</strain>
    </source>
</reference>
<keyword evidence="3" id="KW-0378">Hydrolase</keyword>
<evidence type="ECO:0000313" key="12">
    <source>
        <dbReference type="EMBL" id="RAY13128.1"/>
    </source>
</evidence>
<dbReference type="GO" id="GO:0046872">
    <property type="term" value="F:metal ion binding"/>
    <property type="evidence" value="ECO:0007669"/>
    <property type="project" value="UniProtKB-KW"/>
</dbReference>
<keyword evidence="4 7" id="KW-0862">Zinc</keyword>
<dbReference type="Pfam" id="PF16491">
    <property type="entry name" value="Peptidase_M48_N"/>
    <property type="match status" value="1"/>
</dbReference>
<evidence type="ECO:0000259" key="10">
    <source>
        <dbReference type="Pfam" id="PF01435"/>
    </source>
</evidence>
<evidence type="ECO:0000256" key="7">
    <source>
        <dbReference type="PIRSR" id="PIRSR627057-2"/>
    </source>
</evidence>
<evidence type="ECO:0000313" key="13">
    <source>
        <dbReference type="Proteomes" id="UP000251891"/>
    </source>
</evidence>
<evidence type="ECO:0000256" key="1">
    <source>
        <dbReference type="ARBA" id="ARBA00022670"/>
    </source>
</evidence>
<dbReference type="InterPro" id="IPR027057">
    <property type="entry name" value="CAXX_Prtase_1"/>
</dbReference>
<evidence type="ECO:0000256" key="9">
    <source>
        <dbReference type="SAM" id="Phobius"/>
    </source>
</evidence>